<keyword evidence="1" id="KW-0175">Coiled coil</keyword>
<evidence type="ECO:0000313" key="4">
    <source>
        <dbReference type="Proteomes" id="UP001190700"/>
    </source>
</evidence>
<dbReference type="AlphaFoldDB" id="A0AAE0KQI4"/>
<dbReference type="EMBL" id="LGRX02021025">
    <property type="protein sequence ID" value="KAK3257101.1"/>
    <property type="molecule type" value="Genomic_DNA"/>
</dbReference>
<dbReference type="InterPro" id="IPR036517">
    <property type="entry name" value="FF_domain_sf"/>
</dbReference>
<sequence>YGALKSLGEKKACFNEWIQLRLKEEKEEKRQKAKQVKADFVQMLKESVELKSTLRFNKAHTLFEDEPRWKAIESNREREELYEDYIVDLAKQEKENKRQERKERMAMFRQLLEETSSIRVDSQWRKVNEKLEKEPRAVQVELCM</sequence>
<evidence type="ECO:0000259" key="2">
    <source>
        <dbReference type="PROSITE" id="PS51676"/>
    </source>
</evidence>
<dbReference type="PANTHER" id="PTHR11864">
    <property type="entry name" value="PRE-MRNA-PROCESSING PROTEIN PRP40"/>
    <property type="match status" value="1"/>
</dbReference>
<dbReference type="Proteomes" id="UP001190700">
    <property type="component" value="Unassembled WGS sequence"/>
</dbReference>
<dbReference type="GO" id="GO:0045292">
    <property type="term" value="P:mRNA cis splicing, via spliceosome"/>
    <property type="evidence" value="ECO:0007669"/>
    <property type="project" value="InterPro"/>
</dbReference>
<gene>
    <name evidence="3" type="ORF">CYMTET_33800</name>
</gene>
<dbReference type="PANTHER" id="PTHR11864:SF0">
    <property type="entry name" value="PRP40 PRE-MRNA PROCESSING FACTOR 40 HOMOLOG A (YEAST)"/>
    <property type="match status" value="1"/>
</dbReference>
<dbReference type="Gene3D" id="1.10.10.440">
    <property type="entry name" value="FF domain"/>
    <property type="match status" value="2"/>
</dbReference>
<organism evidence="3 4">
    <name type="scientific">Cymbomonas tetramitiformis</name>
    <dbReference type="NCBI Taxonomy" id="36881"/>
    <lineage>
        <taxon>Eukaryota</taxon>
        <taxon>Viridiplantae</taxon>
        <taxon>Chlorophyta</taxon>
        <taxon>Pyramimonadophyceae</taxon>
        <taxon>Pyramimonadales</taxon>
        <taxon>Pyramimonadaceae</taxon>
        <taxon>Cymbomonas</taxon>
    </lineage>
</organism>
<feature type="coiled-coil region" evidence="1">
    <location>
        <begin position="19"/>
        <end position="46"/>
    </location>
</feature>
<accession>A0AAE0KQI4</accession>
<feature type="domain" description="FF" evidence="2">
    <location>
        <begin position="32"/>
        <end position="88"/>
    </location>
</feature>
<dbReference type="FunFam" id="1.10.10.440:FF:000024">
    <property type="entry name" value="Pre-mRNA-processing protein 40A"/>
    <property type="match status" value="1"/>
</dbReference>
<evidence type="ECO:0000313" key="3">
    <source>
        <dbReference type="EMBL" id="KAK3257101.1"/>
    </source>
</evidence>
<dbReference type="SUPFAM" id="SSF81698">
    <property type="entry name" value="FF domain"/>
    <property type="match status" value="2"/>
</dbReference>
<evidence type="ECO:0000256" key="1">
    <source>
        <dbReference type="SAM" id="Coils"/>
    </source>
</evidence>
<protein>
    <recommendedName>
        <fullName evidence="2">FF domain-containing protein</fullName>
    </recommendedName>
</protein>
<comment type="caution">
    <text evidence="3">The sequence shown here is derived from an EMBL/GenBank/DDBJ whole genome shotgun (WGS) entry which is preliminary data.</text>
</comment>
<dbReference type="GO" id="GO:0071004">
    <property type="term" value="C:U2-type prespliceosome"/>
    <property type="evidence" value="ECO:0007669"/>
    <property type="project" value="TreeGrafter"/>
</dbReference>
<keyword evidence="4" id="KW-1185">Reference proteome</keyword>
<dbReference type="Pfam" id="PF01846">
    <property type="entry name" value="FF"/>
    <property type="match status" value="2"/>
</dbReference>
<dbReference type="PROSITE" id="PS51676">
    <property type="entry name" value="FF"/>
    <property type="match status" value="1"/>
</dbReference>
<dbReference type="GO" id="GO:0003723">
    <property type="term" value="F:RNA binding"/>
    <property type="evidence" value="ECO:0007669"/>
    <property type="project" value="TreeGrafter"/>
</dbReference>
<reference evidence="3 4" key="1">
    <citation type="journal article" date="2015" name="Genome Biol. Evol.">
        <title>Comparative Genomics of a Bacterivorous Green Alga Reveals Evolutionary Causalities and Consequences of Phago-Mixotrophic Mode of Nutrition.</title>
        <authorList>
            <person name="Burns J.A."/>
            <person name="Paasch A."/>
            <person name="Narechania A."/>
            <person name="Kim E."/>
        </authorList>
    </citation>
    <scope>NUCLEOTIDE SEQUENCE [LARGE SCALE GENOMIC DNA]</scope>
    <source>
        <strain evidence="3 4">PLY_AMNH</strain>
    </source>
</reference>
<dbReference type="InterPro" id="IPR002713">
    <property type="entry name" value="FF_domain"/>
</dbReference>
<dbReference type="GO" id="GO:0005685">
    <property type="term" value="C:U1 snRNP"/>
    <property type="evidence" value="ECO:0007669"/>
    <property type="project" value="TreeGrafter"/>
</dbReference>
<feature type="non-terminal residue" evidence="3">
    <location>
        <position position="1"/>
    </location>
</feature>
<dbReference type="SMART" id="SM00441">
    <property type="entry name" value="FF"/>
    <property type="match status" value="1"/>
</dbReference>
<proteinExistence type="predicted"/>
<dbReference type="InterPro" id="IPR039726">
    <property type="entry name" value="Prp40-like"/>
</dbReference>
<name>A0AAE0KQI4_9CHLO</name>